<dbReference type="WormBase" id="D1086.5">
    <property type="protein sequence ID" value="CE09063"/>
    <property type="gene ID" value="WBGene00008392"/>
</dbReference>
<dbReference type="PeptideAtlas" id="O17728"/>
<dbReference type="Proteomes" id="UP000001940">
    <property type="component" value="Chromosome V"/>
</dbReference>
<dbReference type="Pfam" id="PF01579">
    <property type="entry name" value="DUF19"/>
    <property type="match status" value="1"/>
</dbReference>
<dbReference type="EMBL" id="BX284605">
    <property type="protein sequence ID" value="CAB04021.1"/>
    <property type="molecule type" value="Genomic_DNA"/>
</dbReference>
<feature type="signal peptide" evidence="1">
    <location>
        <begin position="1"/>
        <end position="18"/>
    </location>
</feature>
<sequence length="225" mass="26385">MLIQNIFLLLFPISTVFSSNGVNYFKSECSFFPGRSNIKYCRLFEGAKYYWRHNSIAWNPEQTKNMSLVELRKHCDDYFVCMENTGCYMDFVNYQELDKCIDDVFHLGPMYYCEKTLKEVIEKTPDQVSECVKDYLKNKNPDKVDCVSIQTKSKCFLEDVGKHCGSDFLSLYKQHINIRLYNRACDGRLRYKDRVRGDDNSMQRGIITKEDVERDFGSNSTQISA</sequence>
<keyword evidence="6" id="KW-1267">Proteomics identification</keyword>
<evidence type="ECO:0000313" key="5">
    <source>
        <dbReference type="WormBase" id="D1086.5"/>
    </source>
</evidence>
<evidence type="ECO:0000256" key="1">
    <source>
        <dbReference type="SAM" id="SignalP"/>
    </source>
</evidence>
<dbReference type="InterPro" id="IPR002542">
    <property type="entry name" value="T20D4.11-like_dom"/>
</dbReference>
<dbReference type="AlphaFoldDB" id="O17728"/>
<name>O17728_CAEEL</name>
<dbReference type="OrthoDB" id="5837320at2759"/>
<gene>
    <name evidence="3" type="ORF">CELE_D1086.5</name>
    <name evidence="3 5" type="ORF">D1086.5</name>
</gene>
<reference evidence="3 4" key="1">
    <citation type="journal article" date="1998" name="Science">
        <title>Genome sequence of the nematode C. elegans: a platform for investigating biology.</title>
        <authorList>
            <consortium name="The C. elegans sequencing consortium"/>
            <person name="Sulson J.E."/>
            <person name="Waterston R."/>
        </authorList>
    </citation>
    <scope>NUCLEOTIDE SEQUENCE [LARGE SCALE GENOMIC DNA]</scope>
    <source>
        <strain evidence="3 4">Bristol N2</strain>
    </source>
</reference>
<evidence type="ECO:0000313" key="3">
    <source>
        <dbReference type="EMBL" id="CAB04021.1"/>
    </source>
</evidence>
<dbReference type="OMA" id="YKQHINI"/>
<evidence type="ECO:0000259" key="2">
    <source>
        <dbReference type="Pfam" id="PF01579"/>
    </source>
</evidence>
<dbReference type="eggNOG" id="ENOG502THES">
    <property type="taxonomic scope" value="Eukaryota"/>
</dbReference>
<dbReference type="PaxDb" id="6239-D1086.5"/>
<evidence type="ECO:0007829" key="6">
    <source>
        <dbReference type="PeptideAtlas" id="O17728"/>
    </source>
</evidence>
<dbReference type="KEGG" id="cel:CELE_D1086.5"/>
<dbReference type="AGR" id="WB:WBGene00008392"/>
<dbReference type="InParanoid" id="O17728"/>
<feature type="domain" description="T20D4.11-like" evidence="2">
    <location>
        <begin position="62"/>
        <end position="177"/>
    </location>
</feature>
<dbReference type="UCSC" id="D1086.5">
    <property type="organism name" value="c. elegans"/>
</dbReference>
<feature type="chain" id="PRO_5004157112" evidence="1">
    <location>
        <begin position="19"/>
        <end position="225"/>
    </location>
</feature>
<organism evidence="3 4">
    <name type="scientific">Caenorhabditis elegans</name>
    <dbReference type="NCBI Taxonomy" id="6239"/>
    <lineage>
        <taxon>Eukaryota</taxon>
        <taxon>Metazoa</taxon>
        <taxon>Ecdysozoa</taxon>
        <taxon>Nematoda</taxon>
        <taxon>Chromadorea</taxon>
        <taxon>Rhabditida</taxon>
        <taxon>Rhabditina</taxon>
        <taxon>Rhabditomorpha</taxon>
        <taxon>Rhabditoidea</taxon>
        <taxon>Rhabditidae</taxon>
        <taxon>Peloderinae</taxon>
        <taxon>Caenorhabditis</taxon>
    </lineage>
</organism>
<dbReference type="HOGENOM" id="CLU_093967_0_0_1"/>
<evidence type="ECO:0000313" key="4">
    <source>
        <dbReference type="Proteomes" id="UP000001940"/>
    </source>
</evidence>
<accession>O17728</accession>
<dbReference type="PIR" id="T20325">
    <property type="entry name" value="T20325"/>
</dbReference>
<dbReference type="SMR" id="O17728"/>
<dbReference type="FunCoup" id="O17728">
    <property type="interactions" value="310"/>
</dbReference>
<proteinExistence type="evidence at protein level"/>
<dbReference type="GeneID" id="183933"/>
<dbReference type="Bgee" id="WBGene00008392">
    <property type="expression patterns" value="Expressed in larva and 2 other cell types or tissues"/>
</dbReference>
<protein>
    <submittedName>
        <fullName evidence="3">T20D4.11-like domain-containing protein</fullName>
    </submittedName>
</protein>
<keyword evidence="4" id="KW-1185">Reference proteome</keyword>
<dbReference type="CTD" id="183933"/>
<dbReference type="RefSeq" id="NP_506494.1">
    <property type="nucleotide sequence ID" value="NM_074093.6"/>
</dbReference>
<keyword evidence="1" id="KW-0732">Signal</keyword>